<dbReference type="SUPFAM" id="SSF53383">
    <property type="entry name" value="PLP-dependent transferases"/>
    <property type="match status" value="1"/>
</dbReference>
<dbReference type="NCBIfam" id="NF008687">
    <property type="entry name" value="PRK11706.1"/>
    <property type="match status" value="1"/>
</dbReference>
<dbReference type="Gene3D" id="3.40.640.10">
    <property type="entry name" value="Type I PLP-dependent aspartate aminotransferase-like (Major domain)"/>
    <property type="match status" value="1"/>
</dbReference>
<dbReference type="Pfam" id="PF01041">
    <property type="entry name" value="DegT_DnrJ_EryC1"/>
    <property type="match status" value="1"/>
</dbReference>
<gene>
    <name evidence="3" type="primary">rffA</name>
    <name evidence="3" type="synonym">fcnA</name>
    <name evidence="3" type="synonym">wecE</name>
    <name evidence="3" type="ORF">J0A68_18420</name>
</gene>
<dbReference type="Proteomes" id="UP000664317">
    <property type="component" value="Unassembled WGS sequence"/>
</dbReference>
<comment type="similarity">
    <text evidence="1 2">Belongs to the DegT/DnrJ/EryC1 family.</text>
</comment>
<evidence type="ECO:0000256" key="2">
    <source>
        <dbReference type="RuleBase" id="RU004508"/>
    </source>
</evidence>
<evidence type="ECO:0000256" key="1">
    <source>
        <dbReference type="ARBA" id="ARBA00037999"/>
    </source>
</evidence>
<name>A0ABS3C755_9BACT</name>
<dbReference type="PIRSF" id="PIRSF000390">
    <property type="entry name" value="PLP_StrS"/>
    <property type="match status" value="1"/>
</dbReference>
<dbReference type="CDD" id="cd00616">
    <property type="entry name" value="AHBA_syn"/>
    <property type="match status" value="1"/>
</dbReference>
<accession>A0ABS3C755</accession>
<dbReference type="InterPro" id="IPR012749">
    <property type="entry name" value="WecE-like"/>
</dbReference>
<keyword evidence="2" id="KW-0663">Pyridoxal phosphate</keyword>
<protein>
    <submittedName>
        <fullName evidence="3">dTDP-4-amino-4,6-dideoxygalactose transaminase</fullName>
        <ecNumber evidence="3">2.6.1.59</ecNumber>
    </submittedName>
</protein>
<dbReference type="InterPro" id="IPR015424">
    <property type="entry name" value="PyrdxlP-dep_Trfase"/>
</dbReference>
<evidence type="ECO:0000313" key="3">
    <source>
        <dbReference type="EMBL" id="MBN7812938.1"/>
    </source>
</evidence>
<keyword evidence="3" id="KW-0032">Aminotransferase</keyword>
<dbReference type="EMBL" id="JAFKCT010000009">
    <property type="protein sequence ID" value="MBN7812938.1"/>
    <property type="molecule type" value="Genomic_DNA"/>
</dbReference>
<reference evidence="3 4" key="1">
    <citation type="submission" date="2021-03" db="EMBL/GenBank/DDBJ databases">
        <title>novel species isolated from a fishpond in China.</title>
        <authorList>
            <person name="Lu H."/>
            <person name="Cai Z."/>
        </authorList>
    </citation>
    <scope>NUCLEOTIDE SEQUENCE [LARGE SCALE GENOMIC DNA]</scope>
    <source>
        <strain evidence="3 4">H41</strain>
    </source>
</reference>
<sequence length="398" mass="44392">MIPFNKPFQTGRELEYIQDAIQRGKISGNGHYTQMCQAFFEQRYGFVKCLMTTSCTDALEMSALLLDIQPGDEVIVPSFAFASAANAFVLRGAKIVFVDSKKDHPNLDESLLEELVTAKTKAIVVVHYGGVACQMDAIMAIAERHGLFVVEDAAQAIDSYFEGRALGSIGHLGALSFHETKNIQCGEGGMLLINDPAFAKRAEIIWEKGTDRAAFFRGEIDKYGWVDIGSSFLPAELNAAYLWAQLENLDAVQALRKAIWEDYRGIFADSTFTPQVLGFAYADAVRLPNSPSPEFRFSDGQSANHHLFYLEFSDLESRSSYAAALREQGILAVFHYQSLHKSSLAARLFPDQFQRCLPNSDRFADCLLRLPLFCELPELSKNWSPISTTHLTQNKQAR</sequence>
<organism evidence="3 4">
    <name type="scientific">Algoriphagus oliviformis</name>
    <dbReference type="NCBI Taxonomy" id="2811231"/>
    <lineage>
        <taxon>Bacteria</taxon>
        <taxon>Pseudomonadati</taxon>
        <taxon>Bacteroidota</taxon>
        <taxon>Cytophagia</taxon>
        <taxon>Cytophagales</taxon>
        <taxon>Cyclobacteriaceae</taxon>
        <taxon>Algoriphagus</taxon>
    </lineage>
</organism>
<dbReference type="InterPro" id="IPR015421">
    <property type="entry name" value="PyrdxlP-dep_Trfase_major"/>
</dbReference>
<dbReference type="RefSeq" id="WP_206579710.1">
    <property type="nucleotide sequence ID" value="NZ_JAFKCT010000009.1"/>
</dbReference>
<comment type="caution">
    <text evidence="3">The sequence shown here is derived from an EMBL/GenBank/DDBJ whole genome shotgun (WGS) entry which is preliminary data.</text>
</comment>
<dbReference type="PANTHER" id="PTHR30244">
    <property type="entry name" value="TRANSAMINASE"/>
    <property type="match status" value="1"/>
</dbReference>
<dbReference type="GO" id="GO:0019180">
    <property type="term" value="F:dTDP-4-amino-4,6-dideoxygalactose transaminase activity"/>
    <property type="evidence" value="ECO:0007669"/>
    <property type="project" value="UniProtKB-EC"/>
</dbReference>
<proteinExistence type="inferred from homology"/>
<evidence type="ECO:0000313" key="4">
    <source>
        <dbReference type="Proteomes" id="UP000664317"/>
    </source>
</evidence>
<keyword evidence="3" id="KW-0808">Transferase</keyword>
<dbReference type="EC" id="2.6.1.59" evidence="3"/>
<dbReference type="NCBIfam" id="TIGR02379">
    <property type="entry name" value="ECA_wecE"/>
    <property type="match status" value="1"/>
</dbReference>
<dbReference type="InterPro" id="IPR000653">
    <property type="entry name" value="DegT/StrS_aminotransferase"/>
</dbReference>
<dbReference type="PANTHER" id="PTHR30244:SF34">
    <property type="entry name" value="DTDP-4-AMINO-4,6-DIDEOXYGALACTOSE TRANSAMINASE"/>
    <property type="match status" value="1"/>
</dbReference>
<keyword evidence="4" id="KW-1185">Reference proteome</keyword>